<accession>A0AAD7AZK8</accession>
<organism evidence="1 2">
    <name type="scientific">Roridomyces roridus</name>
    <dbReference type="NCBI Taxonomy" id="1738132"/>
    <lineage>
        <taxon>Eukaryota</taxon>
        <taxon>Fungi</taxon>
        <taxon>Dikarya</taxon>
        <taxon>Basidiomycota</taxon>
        <taxon>Agaricomycotina</taxon>
        <taxon>Agaricomycetes</taxon>
        <taxon>Agaricomycetidae</taxon>
        <taxon>Agaricales</taxon>
        <taxon>Marasmiineae</taxon>
        <taxon>Mycenaceae</taxon>
        <taxon>Roridomyces</taxon>
    </lineage>
</organism>
<dbReference type="Proteomes" id="UP001221142">
    <property type="component" value="Unassembled WGS sequence"/>
</dbReference>
<gene>
    <name evidence="1" type="ORF">FB45DRAFT_1140807</name>
</gene>
<protein>
    <submittedName>
        <fullName evidence="1">Uncharacterized protein</fullName>
    </submittedName>
</protein>
<comment type="caution">
    <text evidence="1">The sequence shown here is derived from an EMBL/GenBank/DDBJ whole genome shotgun (WGS) entry which is preliminary data.</text>
</comment>
<dbReference type="AlphaFoldDB" id="A0AAD7AZK8"/>
<sequence>MVDVSVLRAAGAPQTLVLSQPATGLPASTSRACSGHASLPAFLSSQGSIGSLSSGSSLHLHSCPLSHCAFPIASTPPVLTQVDPARHTSLHCTAAPVWRLWLPIGTILRERECTCRLPFPGSPPCIFRVYRPPSTPPPSSSYPSYHRQTSPAIEAWLQFADGLLPAALASLAPLSSVPSNASPSRPYSALLYPRRKDDPQLISRRHAWLHHASAVVERTIKGISFVVVGTAQPLPKARWDGDIARAVSGSLYRA</sequence>
<proteinExistence type="predicted"/>
<name>A0AAD7AZK8_9AGAR</name>
<evidence type="ECO:0000313" key="1">
    <source>
        <dbReference type="EMBL" id="KAJ7605775.1"/>
    </source>
</evidence>
<reference evidence="1" key="1">
    <citation type="submission" date="2023-03" db="EMBL/GenBank/DDBJ databases">
        <title>Massive genome expansion in bonnet fungi (Mycena s.s.) driven by repeated elements and novel gene families across ecological guilds.</title>
        <authorList>
            <consortium name="Lawrence Berkeley National Laboratory"/>
            <person name="Harder C.B."/>
            <person name="Miyauchi S."/>
            <person name="Viragh M."/>
            <person name="Kuo A."/>
            <person name="Thoen E."/>
            <person name="Andreopoulos B."/>
            <person name="Lu D."/>
            <person name="Skrede I."/>
            <person name="Drula E."/>
            <person name="Henrissat B."/>
            <person name="Morin E."/>
            <person name="Kohler A."/>
            <person name="Barry K."/>
            <person name="LaButti K."/>
            <person name="Morin E."/>
            <person name="Salamov A."/>
            <person name="Lipzen A."/>
            <person name="Mereny Z."/>
            <person name="Hegedus B."/>
            <person name="Baldrian P."/>
            <person name="Stursova M."/>
            <person name="Weitz H."/>
            <person name="Taylor A."/>
            <person name="Grigoriev I.V."/>
            <person name="Nagy L.G."/>
            <person name="Martin F."/>
            <person name="Kauserud H."/>
        </authorList>
    </citation>
    <scope>NUCLEOTIDE SEQUENCE</scope>
    <source>
        <strain evidence="1">9284</strain>
    </source>
</reference>
<keyword evidence="2" id="KW-1185">Reference proteome</keyword>
<dbReference type="EMBL" id="JARKIF010000067">
    <property type="protein sequence ID" value="KAJ7605775.1"/>
    <property type="molecule type" value="Genomic_DNA"/>
</dbReference>
<evidence type="ECO:0000313" key="2">
    <source>
        <dbReference type="Proteomes" id="UP001221142"/>
    </source>
</evidence>